<dbReference type="Pfam" id="PF07549">
    <property type="entry name" value="Sec_GG"/>
    <property type="match status" value="1"/>
</dbReference>
<gene>
    <name evidence="1" type="ORF">S03H2_50796</name>
</gene>
<comment type="caution">
    <text evidence="1">The sequence shown here is derived from an EMBL/GenBank/DDBJ whole genome shotgun (WGS) entry which is preliminary data.</text>
</comment>
<protein>
    <recommendedName>
        <fullName evidence="2">Protein translocase subunit SecD</fullName>
    </recommendedName>
</protein>
<dbReference type="Gene3D" id="3.30.70.3400">
    <property type="match status" value="1"/>
</dbReference>
<proteinExistence type="predicted"/>
<sequence>MKKGLRWKVILTAFVIVFALILAYPPKDKIELGLDLKGGMHLVLQVVTDDALNYETDQAIMRLGERLKKKDIEHKAITKSTIS</sequence>
<dbReference type="AlphaFoldDB" id="X1HDC2"/>
<organism evidence="1">
    <name type="scientific">marine sediment metagenome</name>
    <dbReference type="NCBI Taxonomy" id="412755"/>
    <lineage>
        <taxon>unclassified sequences</taxon>
        <taxon>metagenomes</taxon>
        <taxon>ecological metagenomes</taxon>
    </lineage>
</organism>
<feature type="non-terminal residue" evidence="1">
    <location>
        <position position="83"/>
    </location>
</feature>
<name>X1HDC2_9ZZZZ</name>
<accession>X1HDC2</accession>
<evidence type="ECO:0008006" key="2">
    <source>
        <dbReference type="Google" id="ProtNLM"/>
    </source>
</evidence>
<reference evidence="1" key="1">
    <citation type="journal article" date="2014" name="Front. Microbiol.">
        <title>High frequency of phylogenetically diverse reductive dehalogenase-homologous genes in deep subseafloor sedimentary metagenomes.</title>
        <authorList>
            <person name="Kawai M."/>
            <person name="Futagami T."/>
            <person name="Toyoda A."/>
            <person name="Takaki Y."/>
            <person name="Nishi S."/>
            <person name="Hori S."/>
            <person name="Arai W."/>
            <person name="Tsubouchi T."/>
            <person name="Morono Y."/>
            <person name="Uchiyama I."/>
            <person name="Ito T."/>
            <person name="Fujiyama A."/>
            <person name="Inagaki F."/>
            <person name="Takami H."/>
        </authorList>
    </citation>
    <scope>NUCLEOTIDE SEQUENCE</scope>
    <source>
        <strain evidence="1">Expedition CK06-06</strain>
    </source>
</reference>
<evidence type="ECO:0000313" key="1">
    <source>
        <dbReference type="EMBL" id="GAH68181.1"/>
    </source>
</evidence>
<dbReference type="EMBL" id="BARU01032185">
    <property type="protein sequence ID" value="GAH68181.1"/>
    <property type="molecule type" value="Genomic_DNA"/>
</dbReference>
<dbReference type="InterPro" id="IPR022646">
    <property type="entry name" value="SecD/SecF_CS"/>
</dbReference>